<dbReference type="OrthoDB" id="2322499at2759"/>
<protein>
    <recommendedName>
        <fullName evidence="2">F-box domain-containing protein</fullName>
    </recommendedName>
</protein>
<reference evidence="3 4" key="1">
    <citation type="journal article" date="2019" name="Nat. Ecol. Evol.">
        <title>Megaphylogeny resolves global patterns of mushroom evolution.</title>
        <authorList>
            <person name="Varga T."/>
            <person name="Krizsan K."/>
            <person name="Foldi C."/>
            <person name="Dima B."/>
            <person name="Sanchez-Garcia M."/>
            <person name="Sanchez-Ramirez S."/>
            <person name="Szollosi G.J."/>
            <person name="Szarkandi J.G."/>
            <person name="Papp V."/>
            <person name="Albert L."/>
            <person name="Andreopoulos W."/>
            <person name="Angelini C."/>
            <person name="Antonin V."/>
            <person name="Barry K.W."/>
            <person name="Bougher N.L."/>
            <person name="Buchanan P."/>
            <person name="Buyck B."/>
            <person name="Bense V."/>
            <person name="Catcheside P."/>
            <person name="Chovatia M."/>
            <person name="Cooper J."/>
            <person name="Damon W."/>
            <person name="Desjardin D."/>
            <person name="Finy P."/>
            <person name="Geml J."/>
            <person name="Haridas S."/>
            <person name="Hughes K."/>
            <person name="Justo A."/>
            <person name="Karasinski D."/>
            <person name="Kautmanova I."/>
            <person name="Kiss B."/>
            <person name="Kocsube S."/>
            <person name="Kotiranta H."/>
            <person name="LaButti K.M."/>
            <person name="Lechner B.E."/>
            <person name="Liimatainen K."/>
            <person name="Lipzen A."/>
            <person name="Lukacs Z."/>
            <person name="Mihaltcheva S."/>
            <person name="Morgado L.N."/>
            <person name="Niskanen T."/>
            <person name="Noordeloos M.E."/>
            <person name="Ohm R.A."/>
            <person name="Ortiz-Santana B."/>
            <person name="Ovrebo C."/>
            <person name="Racz N."/>
            <person name="Riley R."/>
            <person name="Savchenko A."/>
            <person name="Shiryaev A."/>
            <person name="Soop K."/>
            <person name="Spirin V."/>
            <person name="Szebenyi C."/>
            <person name="Tomsovsky M."/>
            <person name="Tulloss R.E."/>
            <person name="Uehling J."/>
            <person name="Grigoriev I.V."/>
            <person name="Vagvolgyi C."/>
            <person name="Papp T."/>
            <person name="Martin F.M."/>
            <person name="Miettinen O."/>
            <person name="Hibbett D.S."/>
            <person name="Nagy L.G."/>
        </authorList>
    </citation>
    <scope>NUCLEOTIDE SEQUENCE [LARGE SCALE GENOMIC DNA]</scope>
    <source>
        <strain evidence="3 4">OMC1185</strain>
    </source>
</reference>
<proteinExistence type="predicted"/>
<dbReference type="PROSITE" id="PS50181">
    <property type="entry name" value="FBOX"/>
    <property type="match status" value="1"/>
</dbReference>
<evidence type="ECO:0000256" key="1">
    <source>
        <dbReference type="SAM" id="MobiDB-lite"/>
    </source>
</evidence>
<accession>A0A5C3NEN6</accession>
<evidence type="ECO:0000313" key="4">
    <source>
        <dbReference type="Proteomes" id="UP000305948"/>
    </source>
</evidence>
<dbReference type="STRING" id="5364.A0A5C3NEN6"/>
<name>A0A5C3NEN6_9AGAM</name>
<dbReference type="SMART" id="SM00256">
    <property type="entry name" value="FBOX"/>
    <property type="match status" value="1"/>
</dbReference>
<feature type="domain" description="F-box" evidence="2">
    <location>
        <begin position="34"/>
        <end position="83"/>
    </location>
</feature>
<feature type="region of interest" description="Disordered" evidence="1">
    <location>
        <begin position="1"/>
        <end position="27"/>
    </location>
</feature>
<evidence type="ECO:0000313" key="3">
    <source>
        <dbReference type="EMBL" id="TFK56369.1"/>
    </source>
</evidence>
<organism evidence="3 4">
    <name type="scientific">Heliocybe sulcata</name>
    <dbReference type="NCBI Taxonomy" id="5364"/>
    <lineage>
        <taxon>Eukaryota</taxon>
        <taxon>Fungi</taxon>
        <taxon>Dikarya</taxon>
        <taxon>Basidiomycota</taxon>
        <taxon>Agaricomycotina</taxon>
        <taxon>Agaricomycetes</taxon>
        <taxon>Gloeophyllales</taxon>
        <taxon>Gloeophyllaceae</taxon>
        <taxon>Heliocybe</taxon>
    </lineage>
</organism>
<dbReference type="Pfam" id="PF00646">
    <property type="entry name" value="F-box"/>
    <property type="match status" value="1"/>
</dbReference>
<keyword evidence="4" id="KW-1185">Reference proteome</keyword>
<dbReference type="AlphaFoldDB" id="A0A5C3NEN6"/>
<sequence length="302" mass="34881">MAKRARKDGSSLISTNSKQKAVKRTRKGKNVGKLAMLLKMPMDILFEILAHLRPLDLLHVARTSKELRRILLAPSSTSVWKDSLSADLDLPECPPDLSYPGWAHLVYDPFCHMCSDSRVKNPDWKLRVRLCALCSKRGLSACQPWSVYFRDLPIQELLPHHDVKDNRSIYVKADIDKMVKTWKSIKDTAARWQFSEERRDIVERIDEHASRCEAWARKKALDKIAYQDTVRLARRTSIIQKLKDAGYTADIESMTEDDWASFDRLRPVAQKRALTDQAWKNMKENVVEFIMSCRDKQPADAN</sequence>
<dbReference type="SUPFAM" id="SSF81383">
    <property type="entry name" value="F-box domain"/>
    <property type="match status" value="1"/>
</dbReference>
<evidence type="ECO:0000259" key="2">
    <source>
        <dbReference type="PROSITE" id="PS50181"/>
    </source>
</evidence>
<dbReference type="InterPro" id="IPR001810">
    <property type="entry name" value="F-box_dom"/>
</dbReference>
<dbReference type="Proteomes" id="UP000305948">
    <property type="component" value="Unassembled WGS sequence"/>
</dbReference>
<dbReference type="Gene3D" id="1.20.1280.50">
    <property type="match status" value="1"/>
</dbReference>
<dbReference type="InterPro" id="IPR036047">
    <property type="entry name" value="F-box-like_dom_sf"/>
</dbReference>
<dbReference type="EMBL" id="ML213503">
    <property type="protein sequence ID" value="TFK56369.1"/>
    <property type="molecule type" value="Genomic_DNA"/>
</dbReference>
<dbReference type="CDD" id="cd09917">
    <property type="entry name" value="F-box_SF"/>
    <property type="match status" value="1"/>
</dbReference>
<gene>
    <name evidence="3" type="ORF">OE88DRAFT_1649624</name>
</gene>